<gene>
    <name evidence="1" type="ORF">AYP45_01005</name>
</gene>
<dbReference type="GO" id="GO:0019441">
    <property type="term" value="P:L-tryptophan catabolic process to kynurenine"/>
    <property type="evidence" value="ECO:0007669"/>
    <property type="project" value="InterPro"/>
</dbReference>
<evidence type="ECO:0000313" key="2">
    <source>
        <dbReference type="Proteomes" id="UP000189681"/>
    </source>
</evidence>
<reference evidence="1 2" key="1">
    <citation type="journal article" date="2017" name="Water Res.">
        <title>Discovery and metagenomic analysis of an anammox bacterial enrichment related to Candidatus "Brocadia caroliniensis" in a full-scale glycerol-fed nitritation-denitritation separate centrate treatment process.</title>
        <authorList>
            <person name="Park H."/>
            <person name="Brotto A.C."/>
            <person name="van Loosdrecht M.C."/>
            <person name="Chandran K."/>
        </authorList>
    </citation>
    <scope>NUCLEOTIDE SEQUENCE [LARGE SCALE GENOMIC DNA]</scope>
    <source>
        <strain evidence="1">26THWARD</strain>
    </source>
</reference>
<dbReference type="PANTHER" id="PTHR31118:SF12">
    <property type="entry name" value="CYCLASE-LIKE PROTEIN 2"/>
    <property type="match status" value="1"/>
</dbReference>
<protein>
    <submittedName>
        <fullName evidence="1">Cyclase</fullName>
    </submittedName>
</protein>
<dbReference type="GO" id="GO:0004061">
    <property type="term" value="F:arylformamidase activity"/>
    <property type="evidence" value="ECO:0007669"/>
    <property type="project" value="InterPro"/>
</dbReference>
<dbReference type="Gene3D" id="3.50.30.50">
    <property type="entry name" value="Putative cyclase"/>
    <property type="match status" value="1"/>
</dbReference>
<dbReference type="PANTHER" id="PTHR31118">
    <property type="entry name" value="CYCLASE-LIKE PROTEIN 2"/>
    <property type="match status" value="1"/>
</dbReference>
<dbReference type="EMBL" id="AYTS01000009">
    <property type="protein sequence ID" value="OOP57865.1"/>
    <property type="molecule type" value="Genomic_DNA"/>
</dbReference>
<dbReference type="InterPro" id="IPR037175">
    <property type="entry name" value="KFase_sf"/>
</dbReference>
<accession>A0A1V4AXK7</accession>
<dbReference type="SUPFAM" id="SSF102198">
    <property type="entry name" value="Putative cyclase"/>
    <property type="match status" value="1"/>
</dbReference>
<evidence type="ECO:0000313" key="1">
    <source>
        <dbReference type="EMBL" id="OOP57865.1"/>
    </source>
</evidence>
<comment type="caution">
    <text evidence="1">The sequence shown here is derived from an EMBL/GenBank/DDBJ whole genome shotgun (WGS) entry which is preliminary data.</text>
</comment>
<dbReference type="STRING" id="1004156.AYP45_01005"/>
<organism evidence="1 2">
    <name type="scientific">Candidatus Brocadia carolinensis</name>
    <dbReference type="NCBI Taxonomy" id="1004156"/>
    <lineage>
        <taxon>Bacteria</taxon>
        <taxon>Pseudomonadati</taxon>
        <taxon>Planctomycetota</taxon>
        <taxon>Candidatus Brocadiia</taxon>
        <taxon>Candidatus Brocadiales</taxon>
        <taxon>Candidatus Brocadiaceae</taxon>
        <taxon>Candidatus Brocadia</taxon>
    </lineage>
</organism>
<sequence>MKNFLRMATLGIMVVFEIPHLQAGILEDVMEGKARAVDLTYPLNEKNPYWPVGNYAPFKYEVIANIKKDMVFSGRYSTPEHLGTHLDAPNHFELNQPSVDQLPFEQLVGPAVLIDITDKSEHDPDYVLLSSDIEQWEKVHGQIPDGSVVLLHTGWSKRWHNFEEYKNKDMHGCMHFPGYSKESALFLVEKRRIRGIGIDTLSGDCGNCSAFQVHHVINRAGKFILENVANLDMLPPRGFTLVVAPIKIEGGSGGQCRIWALVPK</sequence>
<dbReference type="Pfam" id="PF04199">
    <property type="entry name" value="Cyclase"/>
    <property type="match status" value="1"/>
</dbReference>
<dbReference type="AlphaFoldDB" id="A0A1V4AXK7"/>
<proteinExistence type="predicted"/>
<name>A0A1V4AXK7_9BACT</name>
<dbReference type="InterPro" id="IPR007325">
    <property type="entry name" value="KFase/CYL"/>
</dbReference>
<dbReference type="Proteomes" id="UP000189681">
    <property type="component" value="Unassembled WGS sequence"/>
</dbReference>